<evidence type="ECO:0000313" key="3">
    <source>
        <dbReference type="Proteomes" id="UP001597229"/>
    </source>
</evidence>
<reference evidence="3" key="1">
    <citation type="journal article" date="2019" name="Int. J. Syst. Evol. Microbiol.">
        <title>The Global Catalogue of Microorganisms (GCM) 10K type strain sequencing project: providing services to taxonomists for standard genome sequencing and annotation.</title>
        <authorList>
            <consortium name="The Broad Institute Genomics Platform"/>
            <consortium name="The Broad Institute Genome Sequencing Center for Infectious Disease"/>
            <person name="Wu L."/>
            <person name="Ma J."/>
        </authorList>
    </citation>
    <scope>NUCLEOTIDE SEQUENCE [LARGE SCALE GENOMIC DNA]</scope>
    <source>
        <strain evidence="3">CCUG 52478</strain>
    </source>
</reference>
<comment type="similarity">
    <text evidence="1">Belongs to the short-chain dehydrogenases/reductases (SDR) family.</text>
</comment>
<dbReference type="Gene3D" id="3.40.50.720">
    <property type="entry name" value="NAD(P)-binding Rossmann-like Domain"/>
    <property type="match status" value="1"/>
</dbReference>
<evidence type="ECO:0000256" key="1">
    <source>
        <dbReference type="ARBA" id="ARBA00006484"/>
    </source>
</evidence>
<dbReference type="NCBIfam" id="NF005559">
    <property type="entry name" value="PRK07231.1"/>
    <property type="match status" value="1"/>
</dbReference>
<evidence type="ECO:0000313" key="2">
    <source>
        <dbReference type="EMBL" id="MFD1250178.1"/>
    </source>
</evidence>
<dbReference type="InterPro" id="IPR020904">
    <property type="entry name" value="Sc_DH/Rdtase_CS"/>
</dbReference>
<dbReference type="Pfam" id="PF13561">
    <property type="entry name" value="adh_short_C2"/>
    <property type="match status" value="1"/>
</dbReference>
<dbReference type="Proteomes" id="UP001597229">
    <property type="component" value="Unassembled WGS sequence"/>
</dbReference>
<dbReference type="PANTHER" id="PTHR43943:SF2">
    <property type="entry name" value="DEHYDROGENASE_REDUCTASE 4"/>
    <property type="match status" value="1"/>
</dbReference>
<dbReference type="EMBL" id="JBHTLX010000023">
    <property type="protein sequence ID" value="MFD1250178.1"/>
    <property type="molecule type" value="Genomic_DNA"/>
</dbReference>
<dbReference type="PRINTS" id="PR00080">
    <property type="entry name" value="SDRFAMILY"/>
</dbReference>
<keyword evidence="3" id="KW-1185">Reference proteome</keyword>
<proteinExistence type="inferred from homology"/>
<dbReference type="SUPFAM" id="SSF51735">
    <property type="entry name" value="NAD(P)-binding Rossmann-fold domains"/>
    <property type="match status" value="1"/>
</dbReference>
<comment type="caution">
    <text evidence="2">The sequence shown here is derived from an EMBL/GenBank/DDBJ whole genome shotgun (WGS) entry which is preliminary data.</text>
</comment>
<dbReference type="PROSITE" id="PS00061">
    <property type="entry name" value="ADH_SHORT"/>
    <property type="match status" value="1"/>
</dbReference>
<sequence>MRRRRAGHGDDRAEAVVSAAGRFAGQVALVTGASRGIGYGVAAALIGEGARVCITGRDPEALAASVAELGGDDVALGVAGKVDDPEHRMQAIGRVVDRFGRIDHLVNNAGINPADGGIAEIDLGLARKILEVNLLAPLAWSQLALRAGIRAHRGAIVNVGSTSGVRPVPELGMYGTSKAALAYLTKVLAIEVGPEVRVNGVAPGVVKTRFAASLYENREDEVAASYPLKRLGTPADIADAVLFLLSAQASWITGRTVEVDGGVTLR</sequence>
<dbReference type="InterPro" id="IPR002347">
    <property type="entry name" value="SDR_fam"/>
</dbReference>
<dbReference type="PRINTS" id="PR00081">
    <property type="entry name" value="GDHRDH"/>
</dbReference>
<dbReference type="PANTHER" id="PTHR43943">
    <property type="entry name" value="DEHYDROGENASE/REDUCTASE (SDR FAMILY) MEMBER 4"/>
    <property type="match status" value="1"/>
</dbReference>
<dbReference type="InterPro" id="IPR036291">
    <property type="entry name" value="NAD(P)-bd_dom_sf"/>
</dbReference>
<dbReference type="RefSeq" id="WP_367919487.1">
    <property type="nucleotide sequence ID" value="NZ_BAABAC010000023.1"/>
</dbReference>
<accession>A0ABW3W6L7</accession>
<dbReference type="CDD" id="cd05233">
    <property type="entry name" value="SDR_c"/>
    <property type="match status" value="1"/>
</dbReference>
<organism evidence="2 3">
    <name type="scientific">Nocardioides ginsengisoli</name>
    <dbReference type="NCBI Taxonomy" id="363868"/>
    <lineage>
        <taxon>Bacteria</taxon>
        <taxon>Bacillati</taxon>
        <taxon>Actinomycetota</taxon>
        <taxon>Actinomycetes</taxon>
        <taxon>Propionibacteriales</taxon>
        <taxon>Nocardioidaceae</taxon>
        <taxon>Nocardioides</taxon>
    </lineage>
</organism>
<protein>
    <submittedName>
        <fullName evidence="2">SDR family oxidoreductase</fullName>
    </submittedName>
</protein>
<name>A0ABW3W6L7_9ACTN</name>
<gene>
    <name evidence="2" type="ORF">ACFQ3F_20440</name>
</gene>